<feature type="binding site" evidence="8">
    <location>
        <position position="374"/>
    </location>
    <ligand>
        <name>Zn(2+)</name>
        <dbReference type="ChEBI" id="CHEBI:29105"/>
        <note>catalytic</note>
    </ligand>
</feature>
<evidence type="ECO:0000256" key="4">
    <source>
        <dbReference type="ARBA" id="ARBA00022833"/>
    </source>
</evidence>
<evidence type="ECO:0000256" key="8">
    <source>
        <dbReference type="PROSITE-ProRule" id="PRU00276"/>
    </source>
</evidence>
<feature type="domain" description="Peptidase M12B" evidence="10">
    <location>
        <begin position="195"/>
        <end position="422"/>
    </location>
</feature>
<dbReference type="AlphaFoldDB" id="A0A6J8EIS6"/>
<keyword evidence="6" id="KW-1015">Disulfide bond</keyword>
<dbReference type="Gene3D" id="3.40.390.10">
    <property type="entry name" value="Collagenase (Catalytic Domain)"/>
    <property type="match status" value="1"/>
</dbReference>
<evidence type="ECO:0000256" key="6">
    <source>
        <dbReference type="ARBA" id="ARBA00023157"/>
    </source>
</evidence>
<dbReference type="Pfam" id="PF13688">
    <property type="entry name" value="Reprolysin_5"/>
    <property type="match status" value="1"/>
</dbReference>
<evidence type="ECO:0000256" key="9">
    <source>
        <dbReference type="SAM" id="SignalP"/>
    </source>
</evidence>
<dbReference type="Proteomes" id="UP000507470">
    <property type="component" value="Unassembled WGS sequence"/>
</dbReference>
<keyword evidence="2 8" id="KW-0479">Metal-binding</keyword>
<feature type="binding site" evidence="8">
    <location>
        <position position="380"/>
    </location>
    <ligand>
        <name>Zn(2+)</name>
        <dbReference type="ChEBI" id="CHEBI:29105"/>
        <note>catalytic</note>
    </ligand>
</feature>
<dbReference type="Gene3D" id="3.40.1620.60">
    <property type="match status" value="1"/>
</dbReference>
<dbReference type="PROSITE" id="PS50215">
    <property type="entry name" value="ADAM_MEPRO"/>
    <property type="match status" value="1"/>
</dbReference>
<comment type="caution">
    <text evidence="8">Lacks conserved residue(s) required for the propagation of feature annotation.</text>
</comment>
<keyword evidence="12" id="KW-1185">Reference proteome</keyword>
<keyword evidence="5" id="KW-0482">Metalloprotease</keyword>
<dbReference type="InterPro" id="IPR001590">
    <property type="entry name" value="Peptidase_M12B"/>
</dbReference>
<keyword evidence="3" id="KW-0378">Hydrolase</keyword>
<proteinExistence type="predicted"/>
<dbReference type="InterPro" id="IPR041645">
    <property type="entry name" value="ADAMTS_CR_2"/>
</dbReference>
<protein>
    <recommendedName>
        <fullName evidence="10">Peptidase M12B domain-containing protein</fullName>
    </recommendedName>
</protein>
<reference evidence="11 12" key="1">
    <citation type="submission" date="2020-06" db="EMBL/GenBank/DDBJ databases">
        <authorList>
            <person name="Li R."/>
            <person name="Bekaert M."/>
        </authorList>
    </citation>
    <scope>NUCLEOTIDE SEQUENCE [LARGE SCALE GENOMIC DNA]</scope>
    <source>
        <strain evidence="12">wild</strain>
    </source>
</reference>
<evidence type="ECO:0000256" key="5">
    <source>
        <dbReference type="ARBA" id="ARBA00023049"/>
    </source>
</evidence>
<dbReference type="GO" id="GO:0006509">
    <property type="term" value="P:membrane protein ectodomain proteolysis"/>
    <property type="evidence" value="ECO:0007669"/>
    <property type="project" value="TreeGrafter"/>
</dbReference>
<dbReference type="InterPro" id="IPR024079">
    <property type="entry name" value="MetalloPept_cat_dom_sf"/>
</dbReference>
<evidence type="ECO:0000313" key="12">
    <source>
        <dbReference type="Proteomes" id="UP000507470"/>
    </source>
</evidence>
<dbReference type="PANTHER" id="PTHR45702:SF2">
    <property type="entry name" value="KUZBANIAN, ISOFORM A"/>
    <property type="match status" value="1"/>
</dbReference>
<evidence type="ECO:0000313" key="11">
    <source>
        <dbReference type="EMBL" id="CAC5419011.1"/>
    </source>
</evidence>
<gene>
    <name evidence="11" type="ORF">MCOR_51402</name>
</gene>
<organism evidence="11 12">
    <name type="scientific">Mytilus coruscus</name>
    <name type="common">Sea mussel</name>
    <dbReference type="NCBI Taxonomy" id="42192"/>
    <lineage>
        <taxon>Eukaryota</taxon>
        <taxon>Metazoa</taxon>
        <taxon>Spiralia</taxon>
        <taxon>Lophotrochozoa</taxon>
        <taxon>Mollusca</taxon>
        <taxon>Bivalvia</taxon>
        <taxon>Autobranchia</taxon>
        <taxon>Pteriomorphia</taxon>
        <taxon>Mytilida</taxon>
        <taxon>Mytiloidea</taxon>
        <taxon>Mytilidae</taxon>
        <taxon>Mytilinae</taxon>
        <taxon>Mytilus</taxon>
    </lineage>
</organism>
<dbReference type="GO" id="GO:0004222">
    <property type="term" value="F:metalloendopeptidase activity"/>
    <property type="evidence" value="ECO:0007669"/>
    <property type="project" value="InterPro"/>
</dbReference>
<dbReference type="GO" id="GO:0005886">
    <property type="term" value="C:plasma membrane"/>
    <property type="evidence" value="ECO:0007669"/>
    <property type="project" value="TreeGrafter"/>
</dbReference>
<evidence type="ECO:0000256" key="1">
    <source>
        <dbReference type="ARBA" id="ARBA00022670"/>
    </source>
</evidence>
<dbReference type="InterPro" id="IPR051489">
    <property type="entry name" value="ADAM_Metalloproteinase"/>
</dbReference>
<feature type="binding site" evidence="8">
    <location>
        <position position="370"/>
    </location>
    <ligand>
        <name>Zn(2+)</name>
        <dbReference type="ChEBI" id="CHEBI:29105"/>
        <note>catalytic</note>
    </ligand>
</feature>
<keyword evidence="1" id="KW-0645">Protease</keyword>
<dbReference type="OrthoDB" id="6097485at2759"/>
<feature type="active site" evidence="8">
    <location>
        <position position="371"/>
    </location>
</feature>
<keyword evidence="9" id="KW-0732">Signal</keyword>
<keyword evidence="4 8" id="KW-0862">Zinc</keyword>
<dbReference type="SUPFAM" id="SSF55486">
    <property type="entry name" value="Metalloproteases ('zincins'), catalytic domain"/>
    <property type="match status" value="1"/>
</dbReference>
<dbReference type="EMBL" id="CACVKT020008975">
    <property type="protein sequence ID" value="CAC5419011.1"/>
    <property type="molecule type" value="Genomic_DNA"/>
</dbReference>
<evidence type="ECO:0000256" key="2">
    <source>
        <dbReference type="ARBA" id="ARBA00022723"/>
    </source>
</evidence>
<sequence>MKILSILLVLWISKTSCFHRWSPHDNAEYREEILVEISQGLRTRRSVDSSFHPRTYDLDLKVERTQVNFHLVRNDNIRTNVPTKTLRHGMLTGTNLQEEKVSIFYQDIKKGASFVVQQNKKQSESMFGTFNSGGNSFILKSPDEIFTLQFGSNIFEIIKEIRNRTEFGDGLQSGDRLKDLPVRKRHRKKRANLLNQIELLIFCDYSIYDYWYRQSKASTTSEKETDALTSVRQYYAFVINGMDAMYKNINTSAYTISVLFAGIIISQITIKTAPNTPDDAPWTESIKNTTVEPNAVDALQCLYKFNEWIRANSSHLPERDQSMLFTRYDLVYNGSTSKAGLSWVGDICGDYSQSIVQERFNFIVITVAAHELGHSLSAMHDGDGNSCSGTDAYIIAYSNSPQQDPNKATNPWKFSTCSIDYFTSKIDTLESSGNNCMKTLGANFDPTALAPYNQSLAGQLYDADAQCIHIYGNSSYMCRGQYNGNYESICSVLWCYNPDERSCCSAIAGSGTLCGNHKWCVSGVCTSDINAPAGNVKCLYGDERGSIASNGWTCADMYAYAPNNCENVTVKCCDTCYSDGTIRSTMQTTDNLE</sequence>
<dbReference type="PANTHER" id="PTHR45702">
    <property type="entry name" value="ADAM10/ADAM17 METALLOPEPTIDASE FAMILY MEMBER"/>
    <property type="match status" value="1"/>
</dbReference>
<dbReference type="Pfam" id="PF17771">
    <property type="entry name" value="ADAMTS_CR_2"/>
    <property type="match status" value="1"/>
</dbReference>
<name>A0A6J8EIS6_MYTCO</name>
<evidence type="ECO:0000259" key="10">
    <source>
        <dbReference type="PROSITE" id="PS50215"/>
    </source>
</evidence>
<dbReference type="GO" id="GO:0046872">
    <property type="term" value="F:metal ion binding"/>
    <property type="evidence" value="ECO:0007669"/>
    <property type="project" value="UniProtKB-KW"/>
</dbReference>
<evidence type="ECO:0000256" key="3">
    <source>
        <dbReference type="ARBA" id="ARBA00022801"/>
    </source>
</evidence>
<feature type="signal peptide" evidence="9">
    <location>
        <begin position="1"/>
        <end position="17"/>
    </location>
</feature>
<feature type="chain" id="PRO_5026922675" description="Peptidase M12B domain-containing protein" evidence="9">
    <location>
        <begin position="18"/>
        <end position="593"/>
    </location>
</feature>
<evidence type="ECO:0000256" key="7">
    <source>
        <dbReference type="ARBA" id="ARBA00023180"/>
    </source>
</evidence>
<accession>A0A6J8EIS6</accession>
<keyword evidence="7" id="KW-0325">Glycoprotein</keyword>